<feature type="domain" description="BRO1" evidence="4">
    <location>
        <begin position="20"/>
        <end position="338"/>
    </location>
</feature>
<name>A0AAN6SGG8_9PEZI</name>
<accession>A0AAN6SGG8</accession>
<protein>
    <recommendedName>
        <fullName evidence="2">pH-response regulator protein palC</fullName>
    </recommendedName>
</protein>
<evidence type="ECO:0000256" key="3">
    <source>
        <dbReference type="SAM" id="MobiDB-lite"/>
    </source>
</evidence>
<reference evidence="5" key="2">
    <citation type="submission" date="2023-06" db="EMBL/GenBank/DDBJ databases">
        <authorList>
            <consortium name="Lawrence Berkeley National Laboratory"/>
            <person name="Mondo S.J."/>
            <person name="Hensen N."/>
            <person name="Bonometti L."/>
            <person name="Westerberg I."/>
            <person name="Brannstrom I.O."/>
            <person name="Guillou S."/>
            <person name="Cros-Aarteil S."/>
            <person name="Calhoun S."/>
            <person name="Haridas S."/>
            <person name="Kuo A."/>
            <person name="Pangilinan J."/>
            <person name="Riley R."/>
            <person name="Labutti K."/>
            <person name="Andreopoulos B."/>
            <person name="Lipzen A."/>
            <person name="Chen C."/>
            <person name="Yanf M."/>
            <person name="Daum C."/>
            <person name="Ng V."/>
            <person name="Clum A."/>
            <person name="Steindorff A."/>
            <person name="Ohm R."/>
            <person name="Martin F."/>
            <person name="Silar P."/>
            <person name="Natvig D."/>
            <person name="Lalanne C."/>
            <person name="Gautier V."/>
            <person name="Ament-Velasquez S.L."/>
            <person name="Kruys A."/>
            <person name="Hutchinson M.I."/>
            <person name="Powell A.J."/>
            <person name="Barry K."/>
            <person name="Miller A.N."/>
            <person name="Grigoriev I.V."/>
            <person name="Debuchy R."/>
            <person name="Gladieux P."/>
            <person name="Thoren M.H."/>
            <person name="Johannesson H."/>
        </authorList>
    </citation>
    <scope>NUCLEOTIDE SEQUENCE</scope>
    <source>
        <strain evidence="5">CBS 626.80</strain>
    </source>
</reference>
<organism evidence="5 6">
    <name type="scientific">Pseudoneurospora amorphoporcata</name>
    <dbReference type="NCBI Taxonomy" id="241081"/>
    <lineage>
        <taxon>Eukaryota</taxon>
        <taxon>Fungi</taxon>
        <taxon>Dikarya</taxon>
        <taxon>Ascomycota</taxon>
        <taxon>Pezizomycotina</taxon>
        <taxon>Sordariomycetes</taxon>
        <taxon>Sordariomycetidae</taxon>
        <taxon>Sordariales</taxon>
        <taxon>Sordariaceae</taxon>
        <taxon>Pseudoneurospora</taxon>
    </lineage>
</organism>
<dbReference type="AlphaFoldDB" id="A0AAN6SGG8"/>
<comment type="caution">
    <text evidence="5">The sequence shown here is derived from an EMBL/GenBank/DDBJ whole genome shotgun (WGS) entry which is preliminary data.</text>
</comment>
<evidence type="ECO:0000313" key="5">
    <source>
        <dbReference type="EMBL" id="KAK3952594.1"/>
    </source>
</evidence>
<comment type="similarity">
    <text evidence="1">Belongs to the palC family.</text>
</comment>
<dbReference type="CDD" id="cd09245">
    <property type="entry name" value="BRO1_UmRIM23-like"/>
    <property type="match status" value="1"/>
</dbReference>
<dbReference type="EMBL" id="MU859120">
    <property type="protein sequence ID" value="KAK3952594.1"/>
    <property type="molecule type" value="Genomic_DNA"/>
</dbReference>
<proteinExistence type="inferred from homology"/>
<feature type="region of interest" description="Disordered" evidence="3">
    <location>
        <begin position="381"/>
        <end position="400"/>
    </location>
</feature>
<dbReference type="GO" id="GO:0005886">
    <property type="term" value="C:plasma membrane"/>
    <property type="evidence" value="ECO:0007669"/>
    <property type="project" value="TreeGrafter"/>
</dbReference>
<dbReference type="InterPro" id="IPR004328">
    <property type="entry name" value="BRO1_dom"/>
</dbReference>
<dbReference type="Gene3D" id="1.25.40.280">
    <property type="entry name" value="alix/aip1 like domains"/>
    <property type="match status" value="1"/>
</dbReference>
<evidence type="ECO:0000256" key="2">
    <source>
        <dbReference type="ARBA" id="ARBA00022193"/>
    </source>
</evidence>
<dbReference type="InterPro" id="IPR037505">
    <property type="entry name" value="pH-resp_palC"/>
</dbReference>
<dbReference type="PANTHER" id="PTHR40463">
    <property type="entry name" value="PH-RESPONSE REGULATOR PROTEIN PALC"/>
    <property type="match status" value="1"/>
</dbReference>
<evidence type="ECO:0000259" key="4">
    <source>
        <dbReference type="PROSITE" id="PS51180"/>
    </source>
</evidence>
<sequence>MEVTEEVPLDVNTLFERVNNFVPVRDRMTLSNFLNPEDENEVENGKKAAEEEKDDRNVLLPLTLTSKEVVNTRRGVVREDLKAFKRTLREHQAAKLPNVVSSLTAYLPYLFAIDAGLSQRAVNGEEIAVILKIAPAIEWRPTLSDTAAVTVPGKEPARVKVHSLEYEVFFALSCLANAHTLQARIALHPLYVLSSAPVGTQQRQVAVSAATKSLLDAASIYDYLALRAEGLTSGYGMAPPCADISPAALRAQCSLAMAEATLLAVLKDDPYPAVVAQDRNRNDTEWMYKAPDIPKVRAHLFARLCLAASEHAAQAYSLCAGLGRAGGGGKVNESFLKYLDNLRRTSRAKACRFFGIDSELGGQTGTAIAWLNAGLQELGVERNPSDTGGKKSGGLGRLKEKWTEKREDKKVERGLDWGADAGRLEETRVYEMLWEKWSKQNDTIMTQVVPPSGPLLHQMPMGREIHTLKPFQPPQLDPPTLEAMRAPPDRSDDAALYPSSDEDDTMIGTPIGAFPGTQGNYRTGTPNYY</sequence>
<reference evidence="5" key="1">
    <citation type="journal article" date="2023" name="Mol. Phylogenet. Evol.">
        <title>Genome-scale phylogeny and comparative genomics of the fungal order Sordariales.</title>
        <authorList>
            <person name="Hensen N."/>
            <person name="Bonometti L."/>
            <person name="Westerberg I."/>
            <person name="Brannstrom I.O."/>
            <person name="Guillou S."/>
            <person name="Cros-Aarteil S."/>
            <person name="Calhoun S."/>
            <person name="Haridas S."/>
            <person name="Kuo A."/>
            <person name="Mondo S."/>
            <person name="Pangilinan J."/>
            <person name="Riley R."/>
            <person name="LaButti K."/>
            <person name="Andreopoulos B."/>
            <person name="Lipzen A."/>
            <person name="Chen C."/>
            <person name="Yan M."/>
            <person name="Daum C."/>
            <person name="Ng V."/>
            <person name="Clum A."/>
            <person name="Steindorff A."/>
            <person name="Ohm R.A."/>
            <person name="Martin F."/>
            <person name="Silar P."/>
            <person name="Natvig D.O."/>
            <person name="Lalanne C."/>
            <person name="Gautier V."/>
            <person name="Ament-Velasquez S.L."/>
            <person name="Kruys A."/>
            <person name="Hutchinson M.I."/>
            <person name="Powell A.J."/>
            <person name="Barry K."/>
            <person name="Miller A.N."/>
            <person name="Grigoriev I.V."/>
            <person name="Debuchy R."/>
            <person name="Gladieux P."/>
            <person name="Hiltunen Thoren M."/>
            <person name="Johannesson H."/>
        </authorList>
    </citation>
    <scope>NUCLEOTIDE SEQUENCE</scope>
    <source>
        <strain evidence="5">CBS 626.80</strain>
    </source>
</reference>
<evidence type="ECO:0000256" key="1">
    <source>
        <dbReference type="ARBA" id="ARBA00010997"/>
    </source>
</evidence>
<evidence type="ECO:0000313" key="6">
    <source>
        <dbReference type="Proteomes" id="UP001303222"/>
    </source>
</evidence>
<keyword evidence="6" id="KW-1185">Reference proteome</keyword>
<dbReference type="GO" id="GO:0071467">
    <property type="term" value="P:cellular response to pH"/>
    <property type="evidence" value="ECO:0007669"/>
    <property type="project" value="InterPro"/>
</dbReference>
<feature type="compositionally biased region" description="Polar residues" evidence="3">
    <location>
        <begin position="517"/>
        <end position="529"/>
    </location>
</feature>
<dbReference type="FunFam" id="1.25.40.280:FF:000005">
    <property type="entry name" value="pH-response regulator protein palC"/>
    <property type="match status" value="1"/>
</dbReference>
<dbReference type="PROSITE" id="PS51180">
    <property type="entry name" value="BRO1"/>
    <property type="match status" value="1"/>
</dbReference>
<gene>
    <name evidence="5" type="ORF">QBC32DRAFT_405514</name>
</gene>
<dbReference type="SMART" id="SM01041">
    <property type="entry name" value="BRO1"/>
    <property type="match status" value="1"/>
</dbReference>
<dbReference type="InterPro" id="IPR038499">
    <property type="entry name" value="BRO1_sf"/>
</dbReference>
<dbReference type="Proteomes" id="UP001303222">
    <property type="component" value="Unassembled WGS sequence"/>
</dbReference>
<feature type="region of interest" description="Disordered" evidence="3">
    <location>
        <begin position="477"/>
        <end position="529"/>
    </location>
</feature>
<dbReference type="PANTHER" id="PTHR40463:SF1">
    <property type="entry name" value="PH-RESPONSE REGULATOR PROTEIN PALC"/>
    <property type="match status" value="1"/>
</dbReference>